<feature type="chain" id="PRO_5001705499" description="Secreted protein" evidence="2">
    <location>
        <begin position="19"/>
        <end position="148"/>
    </location>
</feature>
<evidence type="ECO:0000313" key="3">
    <source>
        <dbReference type="EMBL" id="KER29386.1"/>
    </source>
</evidence>
<feature type="region of interest" description="Disordered" evidence="1">
    <location>
        <begin position="128"/>
        <end position="148"/>
    </location>
</feature>
<dbReference type="AlphaFoldDB" id="A0A074ZQI3"/>
<evidence type="ECO:0008006" key="5">
    <source>
        <dbReference type="Google" id="ProtNLM"/>
    </source>
</evidence>
<name>A0A074ZQI3_OPIVI</name>
<dbReference type="EMBL" id="KL596679">
    <property type="protein sequence ID" value="KER29386.1"/>
    <property type="molecule type" value="Genomic_DNA"/>
</dbReference>
<sequence>MYTTMHFCAILLVPSCRATRKRQEGWDTAKLPKPRQGKSRDRGRVRTTDLPVYFESEGRWFKPDLRLFTPLSKFGQSGSIPALVLPSGGMAVRLRKGDSGCRIPIDEDGKSIQNRNKSGCGRDMELVHCNNSEVPTPPNTRSGNLDRN</sequence>
<dbReference type="KEGG" id="ovi:T265_03957"/>
<feature type="compositionally biased region" description="Polar residues" evidence="1">
    <location>
        <begin position="129"/>
        <end position="148"/>
    </location>
</feature>
<proteinExistence type="predicted"/>
<accession>A0A074ZQI3</accession>
<organism evidence="3 4">
    <name type="scientific">Opisthorchis viverrini</name>
    <name type="common">Southeast Asian liver fluke</name>
    <dbReference type="NCBI Taxonomy" id="6198"/>
    <lineage>
        <taxon>Eukaryota</taxon>
        <taxon>Metazoa</taxon>
        <taxon>Spiralia</taxon>
        <taxon>Lophotrochozoa</taxon>
        <taxon>Platyhelminthes</taxon>
        <taxon>Trematoda</taxon>
        <taxon>Digenea</taxon>
        <taxon>Opisthorchiida</taxon>
        <taxon>Opisthorchiata</taxon>
        <taxon>Opisthorchiidae</taxon>
        <taxon>Opisthorchis</taxon>
    </lineage>
</organism>
<keyword evidence="4" id="KW-1185">Reference proteome</keyword>
<feature type="signal peptide" evidence="2">
    <location>
        <begin position="1"/>
        <end position="18"/>
    </location>
</feature>
<dbReference type="OrthoDB" id="2020831at2759"/>
<gene>
    <name evidence="3" type="ORF">T265_03957</name>
</gene>
<dbReference type="CTD" id="20318143"/>
<dbReference type="GeneID" id="20318143"/>
<reference evidence="3 4" key="1">
    <citation type="submission" date="2013-11" db="EMBL/GenBank/DDBJ databases">
        <title>Opisthorchis viverrini - life in the bile duct.</title>
        <authorList>
            <person name="Young N.D."/>
            <person name="Nagarajan N."/>
            <person name="Lin S.J."/>
            <person name="Korhonen P.K."/>
            <person name="Jex A.R."/>
            <person name="Hall R.S."/>
            <person name="Safavi-Hemami H."/>
            <person name="Kaewkong W."/>
            <person name="Bertrand D."/>
            <person name="Gao S."/>
            <person name="Seet Q."/>
            <person name="Wongkham S."/>
            <person name="Teh B.T."/>
            <person name="Wongkham C."/>
            <person name="Intapan P.M."/>
            <person name="Maleewong W."/>
            <person name="Yang X."/>
            <person name="Hu M."/>
            <person name="Wang Z."/>
            <person name="Hofmann A."/>
            <person name="Sternberg P.W."/>
            <person name="Tan P."/>
            <person name="Wang J."/>
            <person name="Gasser R.B."/>
        </authorList>
    </citation>
    <scope>NUCLEOTIDE SEQUENCE [LARGE SCALE GENOMIC DNA]</scope>
</reference>
<keyword evidence="2" id="KW-0732">Signal</keyword>
<evidence type="ECO:0000256" key="2">
    <source>
        <dbReference type="SAM" id="SignalP"/>
    </source>
</evidence>
<feature type="region of interest" description="Disordered" evidence="1">
    <location>
        <begin position="23"/>
        <end position="45"/>
    </location>
</feature>
<evidence type="ECO:0000313" key="4">
    <source>
        <dbReference type="Proteomes" id="UP000054324"/>
    </source>
</evidence>
<protein>
    <recommendedName>
        <fullName evidence="5">Secreted protein</fullName>
    </recommendedName>
</protein>
<evidence type="ECO:0000256" key="1">
    <source>
        <dbReference type="SAM" id="MobiDB-lite"/>
    </source>
</evidence>
<dbReference type="RefSeq" id="XP_009166828.1">
    <property type="nucleotide sequence ID" value="XM_009168564.1"/>
</dbReference>
<dbReference type="Proteomes" id="UP000054324">
    <property type="component" value="Unassembled WGS sequence"/>
</dbReference>